<dbReference type="InterPro" id="IPR011014">
    <property type="entry name" value="MscS_channel_TM-2"/>
</dbReference>
<keyword evidence="3 6" id="KW-0812">Transmembrane</keyword>
<dbReference type="KEGG" id="naer:MJ1_0180"/>
<proteinExistence type="inferred from homology"/>
<evidence type="ECO:0000313" key="9">
    <source>
        <dbReference type="Proteomes" id="UP001055553"/>
    </source>
</evidence>
<organism evidence="8 9">
    <name type="scientific">Nanobdella aerobiophila</name>
    <dbReference type="NCBI Taxonomy" id="2586965"/>
    <lineage>
        <taxon>Archaea</taxon>
        <taxon>Nanobdellota</taxon>
        <taxon>Nanobdellia</taxon>
        <taxon>Nanobdellales</taxon>
        <taxon>Nanobdellaceae</taxon>
        <taxon>Nanobdella</taxon>
    </lineage>
</organism>
<gene>
    <name evidence="8" type="ORF">MJ1_0180</name>
</gene>
<evidence type="ECO:0000256" key="2">
    <source>
        <dbReference type="ARBA" id="ARBA00008017"/>
    </source>
</evidence>
<dbReference type="InterPro" id="IPR006685">
    <property type="entry name" value="MscS_channel_2nd"/>
</dbReference>
<feature type="transmembrane region" description="Helical" evidence="6">
    <location>
        <begin position="50"/>
        <end position="69"/>
    </location>
</feature>
<dbReference type="RefSeq" id="WP_258393390.1">
    <property type="nucleotide sequence ID" value="NZ_AP019769.1"/>
</dbReference>
<dbReference type="AlphaFoldDB" id="A0A915SK03"/>
<dbReference type="Gene3D" id="2.30.30.60">
    <property type="match status" value="1"/>
</dbReference>
<dbReference type="PANTHER" id="PTHR30221:SF1">
    <property type="entry name" value="SMALL-CONDUCTANCE MECHANOSENSITIVE CHANNEL"/>
    <property type="match status" value="1"/>
</dbReference>
<evidence type="ECO:0000256" key="6">
    <source>
        <dbReference type="SAM" id="Phobius"/>
    </source>
</evidence>
<name>A0A915SK03_9ARCH</name>
<dbReference type="GO" id="GO:0016020">
    <property type="term" value="C:membrane"/>
    <property type="evidence" value="ECO:0007669"/>
    <property type="project" value="UniProtKB-SubCell"/>
</dbReference>
<feature type="transmembrane region" description="Helical" evidence="6">
    <location>
        <begin position="12"/>
        <end position="30"/>
    </location>
</feature>
<feature type="domain" description="Mechanosensitive ion channel MscS" evidence="7">
    <location>
        <begin position="136"/>
        <end position="203"/>
    </location>
</feature>
<feature type="transmembrane region" description="Helical" evidence="6">
    <location>
        <begin position="90"/>
        <end position="113"/>
    </location>
</feature>
<keyword evidence="5 6" id="KW-0472">Membrane</keyword>
<reference evidence="9" key="1">
    <citation type="journal article" date="2022" name="Int. J. Syst. Evol. Microbiol.">
        <title>Nanobdella aerobiophila gen. nov., sp. nov., a thermoacidophilic, obligate ectosymbiotic archaeon, and proposal of Nanobdellaceae fam. nov., Nanobdellales ord. nov. and Nanobdellia class. nov.</title>
        <authorList>
            <person name="Kato S."/>
            <person name="Ogasawara A."/>
            <person name="Itoh T."/>
            <person name="Sakai H.D."/>
            <person name="Shimizu M."/>
            <person name="Yuki M."/>
            <person name="Kaneko M."/>
            <person name="Takashina T."/>
            <person name="Ohkuma M."/>
        </authorList>
    </citation>
    <scope>NUCLEOTIDE SEQUENCE [LARGE SCALE GENOMIC DNA]</scope>
    <source>
        <strain evidence="9">MJ1</strain>
    </source>
</reference>
<protein>
    <submittedName>
        <fullName evidence="8">Mechanosensitive ion channel protein</fullName>
    </submittedName>
</protein>
<dbReference type="SUPFAM" id="SSF50182">
    <property type="entry name" value="Sm-like ribonucleoproteins"/>
    <property type="match status" value="1"/>
</dbReference>
<dbReference type="InterPro" id="IPR023408">
    <property type="entry name" value="MscS_beta-dom_sf"/>
</dbReference>
<dbReference type="PANTHER" id="PTHR30221">
    <property type="entry name" value="SMALL-CONDUCTANCE MECHANOSENSITIVE CHANNEL"/>
    <property type="match status" value="1"/>
</dbReference>
<dbReference type="EMBL" id="AP019769">
    <property type="protein sequence ID" value="BBL45353.1"/>
    <property type="molecule type" value="Genomic_DNA"/>
</dbReference>
<accession>A0A915SK03</accession>
<evidence type="ECO:0000256" key="5">
    <source>
        <dbReference type="ARBA" id="ARBA00023136"/>
    </source>
</evidence>
<keyword evidence="4 6" id="KW-1133">Transmembrane helix</keyword>
<dbReference type="Pfam" id="PF00924">
    <property type="entry name" value="MS_channel_2nd"/>
    <property type="match status" value="1"/>
</dbReference>
<comment type="similarity">
    <text evidence="2">Belongs to the MscS (TC 1.A.23) family.</text>
</comment>
<evidence type="ECO:0000256" key="4">
    <source>
        <dbReference type="ARBA" id="ARBA00022989"/>
    </source>
</evidence>
<evidence type="ECO:0000313" key="8">
    <source>
        <dbReference type="EMBL" id="BBL45353.1"/>
    </source>
</evidence>
<dbReference type="SUPFAM" id="SSF82861">
    <property type="entry name" value="Mechanosensitive channel protein MscS (YggB), transmembrane region"/>
    <property type="match status" value="1"/>
</dbReference>
<dbReference type="InterPro" id="IPR045275">
    <property type="entry name" value="MscS_archaea/bacteria_type"/>
</dbReference>
<dbReference type="GO" id="GO:0008381">
    <property type="term" value="F:mechanosensitive monoatomic ion channel activity"/>
    <property type="evidence" value="ECO:0007669"/>
    <property type="project" value="InterPro"/>
</dbReference>
<dbReference type="GeneID" id="74568131"/>
<keyword evidence="9" id="KW-1185">Reference proteome</keyword>
<comment type="subcellular location">
    <subcellularLocation>
        <location evidence="1">Membrane</location>
        <topology evidence="1">Multi-pass membrane protein</topology>
    </subcellularLocation>
</comment>
<evidence type="ECO:0000256" key="3">
    <source>
        <dbReference type="ARBA" id="ARBA00022692"/>
    </source>
</evidence>
<feature type="transmembrane region" description="Helical" evidence="6">
    <location>
        <begin position="119"/>
        <end position="146"/>
    </location>
</feature>
<dbReference type="Proteomes" id="UP001055553">
    <property type="component" value="Chromosome"/>
</dbReference>
<evidence type="ECO:0000259" key="7">
    <source>
        <dbReference type="Pfam" id="PF00924"/>
    </source>
</evidence>
<sequence>MSKKNIIKIAGIIIFLLIIYYLINYYFPIFISYLPKSSEMYKYIVFLEPYILKIIEGIIVIIAGLFIIRTIKKIIYNQFLRKSEKSTTNIVNYIIDIIFYLIIILIILSIFNINITNIILAGSIGGIIIGLAVQTIAQNILSGFLVTSSKTIKPNDAVSISSWIWGNPIIGKVEKISLLFTEVLTIYGNIVKIPNSAFLGNSIFQKLKDYNERIIYPLQVTVNADVDGNKLIDNVINILKNKRNNYEYNIIFSTKNGSTNVFNVIIKTSDINNLTNIIDEINKAFDQAYWEIKNK</sequence>
<evidence type="ECO:0000256" key="1">
    <source>
        <dbReference type="ARBA" id="ARBA00004141"/>
    </source>
</evidence>
<dbReference type="Gene3D" id="1.10.287.1260">
    <property type="match status" value="1"/>
</dbReference>
<dbReference type="InterPro" id="IPR010920">
    <property type="entry name" value="LSM_dom_sf"/>
</dbReference>